<comment type="similarity">
    <text evidence="1">Belongs to the TrbE/VirB4 family.</text>
</comment>
<reference evidence="5 6" key="1">
    <citation type="submission" date="2023-11" db="EMBL/GenBank/DDBJ databases">
        <title>Draft genome of Azohydromonas lata strain H1 (DSM1123), a polyhydroxyalkanoate producer.</title>
        <authorList>
            <person name="Traversa D."/>
            <person name="D'Addabbo P."/>
            <person name="Pazzani C."/>
            <person name="Manzari C."/>
            <person name="Chiara M."/>
            <person name="Scrascia M."/>
        </authorList>
    </citation>
    <scope>NUCLEOTIDE SEQUENCE [LARGE SCALE GENOMIC DNA]</scope>
    <source>
        <strain evidence="5 6">H1</strain>
    </source>
</reference>
<dbReference type="Pfam" id="PF03135">
    <property type="entry name" value="CagE_TrbE_VirB"/>
    <property type="match status" value="1"/>
</dbReference>
<sequence length="847" mass="94914">MIAVETTAIATACAGAVMVAALVGRMRAADAEMRLKRHRSKDAGLPELLNYAAEIEDGIIVNKDGSFMASWLYRCADQDSATEAEREAMSFRINQALAPLTSGWAMSVDAVRREATDYPPRDASHFPDPVSGAIDEERRRDFTKPGSTYEGYFVVTFTWLAPLLAQRKFTELMFDDESVKPDRTTQTYLLIDQFKSRIAAIENRLSSAFKLTRLRGQAMQDEFNVNYTQDDLLSWLQYCITGIHQPIRLPNNPAYLDSVIGGQDFVPGSIPKIGRKFIQCVSIDGFPLDSYPGMLQALSTLPVEYRWSSRFIFLDQHQARSYMDAFRKRWKQKIRGIFDQMFNTNFGGVNQDAVTMTADAEAAIAEIDSGLVAEGFYTSVVVLMDESREKLKVAADLVEKRIQGLGFTARIEEINNMEAFFGSLPAHCVQNVRRPMVNTMNLADMLPTSSIWTGSAHAPCPLYPKKSPALMQCITKGRTPFRFNVHVRQLGHTLVFGPTRVGKSTLLGLLIAQFLRYHGMRIFVFEAGMSAYALTKAVGGMHYVVGGETDKLQFAPLQYLETRGDLAWAMRWIDHILALNGVNTTPDQRNKIGTALVSMHNSGSKNVSEFVSLIQDEKVREAMEQYTVDGSMGYLVDAPSDNLQFSRVNTFELGEIMEMGEKYALPPMLYLFRRLERSLDGKPTVVFIDEAWLMLTHPVFKEWIRKWLKTLAKLNCTVILSTQNLSDASTSGIFDVLVESTATKILLPNPNAHQPEAKDLYQRVGLNSRQIAILAEAAANQDYYAISEQGNRLFQLDLGPLTLAFVGATDRDSIATIQQLEARLGDAWVHEWLARRGLKLDDYLEAA</sequence>
<feature type="domain" description="AAA+ ATPase" evidence="4">
    <location>
        <begin position="489"/>
        <end position="751"/>
    </location>
</feature>
<dbReference type="InterPro" id="IPR003593">
    <property type="entry name" value="AAA+_ATPase"/>
</dbReference>
<keyword evidence="2" id="KW-0547">Nucleotide-binding</keyword>
<dbReference type="Proteomes" id="UP001293718">
    <property type="component" value="Unassembled WGS sequence"/>
</dbReference>
<dbReference type="InterPro" id="IPR027417">
    <property type="entry name" value="P-loop_NTPase"/>
</dbReference>
<dbReference type="InterPro" id="IPR018145">
    <property type="entry name" value="CagE_TrbE_VirB_cntrl_dom"/>
</dbReference>
<dbReference type="Pfam" id="PF19044">
    <property type="entry name" value="P-loop_TraG"/>
    <property type="match status" value="1"/>
</dbReference>
<dbReference type="PANTHER" id="PTHR30121:SF12">
    <property type="entry name" value="TYPE IV SECRETION SYSTEM PROTEIN CAGE"/>
    <property type="match status" value="1"/>
</dbReference>
<evidence type="ECO:0000259" key="4">
    <source>
        <dbReference type="SMART" id="SM00382"/>
    </source>
</evidence>
<dbReference type="EMBL" id="JAXOJX010000041">
    <property type="protein sequence ID" value="MDZ5459290.1"/>
    <property type="molecule type" value="Genomic_DNA"/>
</dbReference>
<evidence type="ECO:0000313" key="5">
    <source>
        <dbReference type="EMBL" id="MDZ5459290.1"/>
    </source>
</evidence>
<dbReference type="InterPro" id="IPR051162">
    <property type="entry name" value="T4SS_component"/>
</dbReference>
<accession>A0ABU5IK63</accession>
<evidence type="ECO:0000256" key="2">
    <source>
        <dbReference type="ARBA" id="ARBA00022741"/>
    </source>
</evidence>
<evidence type="ECO:0000313" key="6">
    <source>
        <dbReference type="Proteomes" id="UP001293718"/>
    </source>
</evidence>
<protein>
    <submittedName>
        <fullName evidence="5">Conjugal transfer protein TrbE</fullName>
    </submittedName>
</protein>
<proteinExistence type="inferred from homology"/>
<organism evidence="5 6">
    <name type="scientific">Azohydromonas lata</name>
    <dbReference type="NCBI Taxonomy" id="45677"/>
    <lineage>
        <taxon>Bacteria</taxon>
        <taxon>Pseudomonadati</taxon>
        <taxon>Pseudomonadota</taxon>
        <taxon>Betaproteobacteria</taxon>
        <taxon>Burkholderiales</taxon>
        <taxon>Sphaerotilaceae</taxon>
        <taxon>Azohydromonas</taxon>
    </lineage>
</organism>
<name>A0ABU5IK63_9BURK</name>
<dbReference type="InterPro" id="IPR043964">
    <property type="entry name" value="P-loop_TraG"/>
</dbReference>
<keyword evidence="3" id="KW-0067">ATP-binding</keyword>
<dbReference type="RefSeq" id="WP_322467071.1">
    <property type="nucleotide sequence ID" value="NZ_JAXOJX010000041.1"/>
</dbReference>
<dbReference type="SUPFAM" id="SSF52540">
    <property type="entry name" value="P-loop containing nucleoside triphosphate hydrolases"/>
    <property type="match status" value="1"/>
</dbReference>
<dbReference type="NCBIfam" id="NF010466">
    <property type="entry name" value="PRK13891.1"/>
    <property type="match status" value="1"/>
</dbReference>
<evidence type="ECO:0000256" key="1">
    <source>
        <dbReference type="ARBA" id="ARBA00006512"/>
    </source>
</evidence>
<evidence type="ECO:0000256" key="3">
    <source>
        <dbReference type="ARBA" id="ARBA00022840"/>
    </source>
</evidence>
<dbReference type="PANTHER" id="PTHR30121">
    <property type="entry name" value="UNCHARACTERIZED PROTEIN YJGR-RELATED"/>
    <property type="match status" value="1"/>
</dbReference>
<dbReference type="Gene3D" id="3.40.50.300">
    <property type="entry name" value="P-loop containing nucleotide triphosphate hydrolases"/>
    <property type="match status" value="1"/>
</dbReference>
<gene>
    <name evidence="5" type="ORF">SM757_22185</name>
</gene>
<keyword evidence="6" id="KW-1185">Reference proteome</keyword>
<dbReference type="NCBIfam" id="NF010404">
    <property type="entry name" value="PRK13830.1"/>
    <property type="match status" value="1"/>
</dbReference>
<comment type="caution">
    <text evidence="5">The sequence shown here is derived from an EMBL/GenBank/DDBJ whole genome shotgun (WGS) entry which is preliminary data.</text>
</comment>
<dbReference type="SMART" id="SM00382">
    <property type="entry name" value="AAA"/>
    <property type="match status" value="1"/>
</dbReference>